<keyword evidence="6" id="KW-1185">Reference proteome</keyword>
<evidence type="ECO:0000256" key="2">
    <source>
        <dbReference type="ARBA" id="ARBA00022801"/>
    </source>
</evidence>
<evidence type="ECO:0000256" key="3">
    <source>
        <dbReference type="SAM" id="SignalP"/>
    </source>
</evidence>
<evidence type="ECO:0000259" key="4">
    <source>
        <dbReference type="Pfam" id="PF08797"/>
    </source>
</evidence>
<dbReference type="EMBL" id="FOUF01000012">
    <property type="protein sequence ID" value="SFM29458.1"/>
    <property type="molecule type" value="Genomic_DNA"/>
</dbReference>
<dbReference type="Proteomes" id="UP000199561">
    <property type="component" value="Unassembled WGS sequence"/>
</dbReference>
<evidence type="ECO:0000313" key="6">
    <source>
        <dbReference type="Proteomes" id="UP000199561"/>
    </source>
</evidence>
<sequence>MSRRVFLQSLVALLGGVALSAMAQTKPNSLFKPPDADWKILQVSPVAGFQYYQGEALWPQLATGQPIPLIRETGNPYDKRAVRID</sequence>
<proteinExistence type="predicted"/>
<dbReference type="RefSeq" id="WP_218143440.1">
    <property type="nucleotide sequence ID" value="NZ_FOUF01000012.1"/>
</dbReference>
<dbReference type="GO" id="GO:0008270">
    <property type="term" value="F:zinc ion binding"/>
    <property type="evidence" value="ECO:0007669"/>
    <property type="project" value="InterPro"/>
</dbReference>
<dbReference type="Gene3D" id="3.30.70.2330">
    <property type="match status" value="1"/>
</dbReference>
<organism evidence="5 6">
    <name type="scientific">Nitrosomonas nitrosa</name>
    <dbReference type="NCBI Taxonomy" id="52442"/>
    <lineage>
        <taxon>Bacteria</taxon>
        <taxon>Pseudomonadati</taxon>
        <taxon>Pseudomonadota</taxon>
        <taxon>Betaproteobacteria</taxon>
        <taxon>Nitrosomonadales</taxon>
        <taxon>Nitrosomonadaceae</taxon>
        <taxon>Nitrosomonas</taxon>
    </lineage>
</organism>
<feature type="signal peptide" evidence="3">
    <location>
        <begin position="1"/>
        <end position="23"/>
    </location>
</feature>
<dbReference type="AlphaFoldDB" id="A0A1I4PNZ7"/>
<dbReference type="Pfam" id="PF08797">
    <property type="entry name" value="HIRAN"/>
    <property type="match status" value="1"/>
</dbReference>
<keyword evidence="3" id="KW-0732">Signal</keyword>
<evidence type="ECO:0000256" key="1">
    <source>
        <dbReference type="ARBA" id="ARBA00022723"/>
    </source>
</evidence>
<feature type="domain" description="HIRAN" evidence="4">
    <location>
        <begin position="43"/>
        <end position="84"/>
    </location>
</feature>
<protein>
    <recommendedName>
        <fullName evidence="4">HIRAN domain-containing protein</fullName>
    </recommendedName>
</protein>
<evidence type="ECO:0000313" key="5">
    <source>
        <dbReference type="EMBL" id="SFM29458.1"/>
    </source>
</evidence>
<dbReference type="InterPro" id="IPR014905">
    <property type="entry name" value="HIRAN"/>
</dbReference>
<dbReference type="GO" id="GO:0016818">
    <property type="term" value="F:hydrolase activity, acting on acid anhydrides, in phosphorus-containing anhydrides"/>
    <property type="evidence" value="ECO:0007669"/>
    <property type="project" value="InterPro"/>
</dbReference>
<name>A0A1I4PNZ7_9PROT</name>
<feature type="chain" id="PRO_5011527212" description="HIRAN domain-containing protein" evidence="3">
    <location>
        <begin position="24"/>
        <end position="85"/>
    </location>
</feature>
<gene>
    <name evidence="5" type="ORF">SAMN05421880_11211</name>
</gene>
<keyword evidence="2" id="KW-0378">Hydrolase</keyword>
<dbReference type="GO" id="GO:0003676">
    <property type="term" value="F:nucleic acid binding"/>
    <property type="evidence" value="ECO:0007669"/>
    <property type="project" value="InterPro"/>
</dbReference>
<reference evidence="5 6" key="1">
    <citation type="submission" date="2016-10" db="EMBL/GenBank/DDBJ databases">
        <authorList>
            <person name="de Groot N.N."/>
        </authorList>
    </citation>
    <scope>NUCLEOTIDE SEQUENCE [LARGE SCALE GENOMIC DNA]</scope>
    <source>
        <strain evidence="5 6">Nm146</strain>
    </source>
</reference>
<keyword evidence="1" id="KW-0479">Metal-binding</keyword>
<accession>A0A1I4PNZ7</accession>
<dbReference type="STRING" id="52442.SAMN05421880_11211"/>